<dbReference type="InterPro" id="IPR039370">
    <property type="entry name" value="BTF3"/>
</dbReference>
<sequence length="254" mass="27744">MPPVEQFSQESGHRGPVFSTGPSRNREATVVAFPVPNFFISHGMGVPGAADYAKHVSDAGRTQEQPKNHGLKAKNKFHLNTSWIGESLKQHPGKGMQAGAKALQSKRVLISKRVLVSKGVREQELTLAVLACISRIQAGSFPLCFDLFNSRARISGMFNKVPLSPSQAYVIQVQLFYLGSVHKCRLCREWLESSPEEKDLGALVDEKLNMSRQCALAAQKAITVDGKAPLATGDDDEVPDLVENFDEASKNEAN</sequence>
<evidence type="ECO:0000256" key="1">
    <source>
        <dbReference type="SAM" id="MobiDB-lite"/>
    </source>
</evidence>
<gene>
    <name evidence="2" type="ORF">llap_14437</name>
</gene>
<feature type="region of interest" description="Disordered" evidence="1">
    <location>
        <begin position="1"/>
        <end position="23"/>
    </location>
</feature>
<dbReference type="Proteomes" id="UP000233556">
    <property type="component" value="Unassembled WGS sequence"/>
</dbReference>
<accession>A0A2I0TN88</accession>
<evidence type="ECO:0000313" key="3">
    <source>
        <dbReference type="Proteomes" id="UP000233556"/>
    </source>
</evidence>
<name>A0A2I0TN88_LIMLA</name>
<reference evidence="3" key="1">
    <citation type="submission" date="2017-11" db="EMBL/GenBank/DDBJ databases">
        <authorList>
            <person name="Lima N.C."/>
            <person name="Parody-Merino A.M."/>
            <person name="Battley P.F."/>
            <person name="Fidler A.E."/>
            <person name="Prosdocimi F."/>
        </authorList>
    </citation>
    <scope>NUCLEOTIDE SEQUENCE [LARGE SCALE GENOMIC DNA]</scope>
</reference>
<dbReference type="EMBL" id="KZ508402">
    <property type="protein sequence ID" value="PKU35262.1"/>
    <property type="molecule type" value="Genomic_DNA"/>
</dbReference>
<organism evidence="2 3">
    <name type="scientific">Limosa lapponica baueri</name>
    <dbReference type="NCBI Taxonomy" id="1758121"/>
    <lineage>
        <taxon>Eukaryota</taxon>
        <taxon>Metazoa</taxon>
        <taxon>Chordata</taxon>
        <taxon>Craniata</taxon>
        <taxon>Vertebrata</taxon>
        <taxon>Euteleostomi</taxon>
        <taxon>Archelosauria</taxon>
        <taxon>Archosauria</taxon>
        <taxon>Dinosauria</taxon>
        <taxon>Saurischia</taxon>
        <taxon>Theropoda</taxon>
        <taxon>Coelurosauria</taxon>
        <taxon>Aves</taxon>
        <taxon>Neognathae</taxon>
        <taxon>Neoaves</taxon>
        <taxon>Charadriiformes</taxon>
        <taxon>Scolopacidae</taxon>
        <taxon>Limosa</taxon>
    </lineage>
</organism>
<evidence type="ECO:0000313" key="2">
    <source>
        <dbReference type="EMBL" id="PKU35262.1"/>
    </source>
</evidence>
<protein>
    <submittedName>
        <fullName evidence="2">Uncharacterized protein</fullName>
    </submittedName>
</protein>
<feature type="compositionally biased region" description="Polar residues" evidence="1">
    <location>
        <begin position="1"/>
        <end position="10"/>
    </location>
</feature>
<proteinExistence type="predicted"/>
<dbReference type="AlphaFoldDB" id="A0A2I0TN88"/>
<keyword evidence="3" id="KW-1185">Reference proteome</keyword>
<reference evidence="3" key="2">
    <citation type="submission" date="2017-12" db="EMBL/GenBank/DDBJ databases">
        <title>Genome sequence of the Bar-tailed Godwit (Limosa lapponica baueri).</title>
        <authorList>
            <person name="Lima N.C.B."/>
            <person name="Parody-Merino A.M."/>
            <person name="Battley P.F."/>
            <person name="Fidler A.E."/>
            <person name="Prosdocimi F."/>
        </authorList>
    </citation>
    <scope>NUCLEOTIDE SEQUENCE [LARGE SCALE GENOMIC DNA]</scope>
</reference>
<dbReference type="PANTHER" id="PTHR10351">
    <property type="entry name" value="TRANSCRIPTION FACTOR BTF3 FAMILY MEMBER"/>
    <property type="match status" value="1"/>
</dbReference>